<evidence type="ECO:0000313" key="5">
    <source>
        <dbReference type="EMBL" id="KIE04230.1"/>
    </source>
</evidence>
<dbReference type="InterPro" id="IPR013519">
    <property type="entry name" value="Int_alpha_beta-p"/>
</dbReference>
<protein>
    <recommendedName>
        <fullName evidence="7">FG-GAP repeat protein</fullName>
    </recommendedName>
</protein>
<keyword evidence="6" id="KW-1185">Reference proteome</keyword>
<dbReference type="PRINTS" id="PR01185">
    <property type="entry name" value="INTEGRINA"/>
</dbReference>
<name>A0A0C1QW56_9RICK</name>
<dbReference type="STRING" id="86105.NF27_IS00030"/>
<keyword evidence="1" id="KW-0732">Signal</keyword>
<dbReference type="SMART" id="SM00191">
    <property type="entry name" value="Int_alpha"/>
    <property type="match status" value="4"/>
</dbReference>
<keyword evidence="3" id="KW-0378">Hydrolase</keyword>
<gene>
    <name evidence="5" type="ORF">NF27_IS00030</name>
</gene>
<dbReference type="Gene3D" id="2.130.10.130">
    <property type="entry name" value="Integrin alpha, N-terminal"/>
    <property type="match status" value="3"/>
</dbReference>
<evidence type="ECO:0000313" key="6">
    <source>
        <dbReference type="Proteomes" id="UP000031258"/>
    </source>
</evidence>
<dbReference type="GO" id="GO:0008305">
    <property type="term" value="C:integrin complex"/>
    <property type="evidence" value="ECO:0007669"/>
    <property type="project" value="InterPro"/>
</dbReference>
<feature type="non-terminal residue" evidence="5">
    <location>
        <position position="281"/>
    </location>
</feature>
<evidence type="ECO:0000256" key="2">
    <source>
        <dbReference type="ARBA" id="ARBA00022737"/>
    </source>
</evidence>
<accession>A0A0C1QW56</accession>
<dbReference type="InterPro" id="IPR013517">
    <property type="entry name" value="FG-GAP"/>
</dbReference>
<sequence length="281" mass="27583">MSFSNPFSLSELDGSNGFKINGAVVGGNAGHAVSSAGDINGDGIADLIIGAESVNYPAGASYVVFGSKTPFASSINVSDLDGSNGFRLNGASGDNAGISVSRAGDINGDGIDDLIIGAYRANSNAGASYVVFGSKTPFSSSINLSGLDGSNGFKLNGAASDSAGNSVSSAGDINGDGIDDLIIGAPNGNSNTGGGYVVFGSKTPFSSSINLSGLDGSNGFKLNGEVSSSFSGNSVSSAGDINGDGIDDLIIGAPYANSQKGISYVVFGSKTPFSSSINLSG</sequence>
<proteinExistence type="predicted"/>
<keyword evidence="4" id="KW-0325">Glycoprotein</keyword>
<organism evidence="5 6">
    <name type="scientific">Candidatus Jidaibacter acanthamoebae</name>
    <dbReference type="NCBI Taxonomy" id="86105"/>
    <lineage>
        <taxon>Bacteria</taxon>
        <taxon>Pseudomonadati</taxon>
        <taxon>Pseudomonadota</taxon>
        <taxon>Alphaproteobacteria</taxon>
        <taxon>Rickettsiales</taxon>
        <taxon>Candidatus Midichloriaceae</taxon>
        <taxon>Candidatus Jidaibacter</taxon>
    </lineage>
</organism>
<keyword evidence="2" id="KW-0677">Repeat</keyword>
<dbReference type="GO" id="GO:0007155">
    <property type="term" value="P:cell adhesion"/>
    <property type="evidence" value="ECO:0007669"/>
    <property type="project" value="InterPro"/>
</dbReference>
<dbReference type="SUPFAM" id="SSF69318">
    <property type="entry name" value="Integrin alpha N-terminal domain"/>
    <property type="match status" value="1"/>
</dbReference>
<evidence type="ECO:0000256" key="1">
    <source>
        <dbReference type="ARBA" id="ARBA00022729"/>
    </source>
</evidence>
<reference evidence="5 6" key="1">
    <citation type="submission" date="2014-11" db="EMBL/GenBank/DDBJ databases">
        <title>A Rickettsiales Symbiont of Amoebae With Ancient Features.</title>
        <authorList>
            <person name="Schulz F."/>
            <person name="Martijn J."/>
            <person name="Wascher F."/>
            <person name="Kostanjsek R."/>
            <person name="Ettema T.J."/>
            <person name="Horn M."/>
        </authorList>
    </citation>
    <scope>NUCLEOTIDE SEQUENCE [LARGE SCALE GENOMIC DNA]</scope>
    <source>
        <strain evidence="5 6">UWC36</strain>
    </source>
</reference>
<evidence type="ECO:0008006" key="7">
    <source>
        <dbReference type="Google" id="ProtNLM"/>
    </source>
</evidence>
<dbReference type="Proteomes" id="UP000031258">
    <property type="component" value="Unassembled WGS sequence"/>
</dbReference>
<comment type="caution">
    <text evidence="5">The sequence shown here is derived from an EMBL/GenBank/DDBJ whole genome shotgun (WGS) entry which is preliminary data.</text>
</comment>
<dbReference type="Pfam" id="PF01839">
    <property type="entry name" value="FG-GAP"/>
    <property type="match status" value="4"/>
</dbReference>
<dbReference type="PANTHER" id="PTHR23221:SF7">
    <property type="entry name" value="PHOSPHATIDYLINOSITOL-GLYCAN-SPECIFIC PHOSPHOLIPASE D"/>
    <property type="match status" value="1"/>
</dbReference>
<dbReference type="PROSITE" id="PS51470">
    <property type="entry name" value="FG_GAP"/>
    <property type="match status" value="4"/>
</dbReference>
<dbReference type="EMBL" id="JSWE01000211">
    <property type="protein sequence ID" value="KIE04230.1"/>
    <property type="molecule type" value="Genomic_DNA"/>
</dbReference>
<dbReference type="AlphaFoldDB" id="A0A0C1QW56"/>
<dbReference type="PANTHER" id="PTHR23221">
    <property type="entry name" value="GLYCOSYLPHOSPHATIDYLINOSITOL PHOSPHOLIPASE D"/>
    <property type="match status" value="1"/>
</dbReference>
<dbReference type="InterPro" id="IPR000413">
    <property type="entry name" value="Integrin_alpha"/>
</dbReference>
<dbReference type="GO" id="GO:0016787">
    <property type="term" value="F:hydrolase activity"/>
    <property type="evidence" value="ECO:0007669"/>
    <property type="project" value="UniProtKB-KW"/>
</dbReference>
<dbReference type="InterPro" id="IPR028994">
    <property type="entry name" value="Integrin_alpha_N"/>
</dbReference>
<evidence type="ECO:0000256" key="4">
    <source>
        <dbReference type="ARBA" id="ARBA00023180"/>
    </source>
</evidence>
<dbReference type="RefSeq" id="WP_039459167.1">
    <property type="nucleotide sequence ID" value="NZ_JSWE01000211.1"/>
</dbReference>
<evidence type="ECO:0000256" key="3">
    <source>
        <dbReference type="ARBA" id="ARBA00022801"/>
    </source>
</evidence>